<name>C5MDU8_CANTT</name>
<dbReference type="eggNOG" id="KOG2328">
    <property type="taxonomic scope" value="Eukaryota"/>
</dbReference>
<evidence type="ECO:0000313" key="14">
    <source>
        <dbReference type="Proteomes" id="UP000002037"/>
    </source>
</evidence>
<feature type="region of interest" description="Disordered" evidence="12">
    <location>
        <begin position="169"/>
        <end position="213"/>
    </location>
</feature>
<keyword evidence="14" id="KW-1185">Reference proteome</keyword>
<dbReference type="EMBL" id="GG692399">
    <property type="protein sequence ID" value="EER32179.1"/>
    <property type="molecule type" value="Genomic_DNA"/>
</dbReference>
<evidence type="ECO:0000256" key="4">
    <source>
        <dbReference type="ARBA" id="ARBA00016065"/>
    </source>
</evidence>
<comment type="subcellular location">
    <subcellularLocation>
        <location evidence="1">Chromosome</location>
    </subcellularLocation>
    <subcellularLocation>
        <location evidence="2">Cytoplasm</location>
    </subcellularLocation>
</comment>
<dbReference type="GO" id="GO:0003682">
    <property type="term" value="F:chromatin binding"/>
    <property type="evidence" value="ECO:0007669"/>
    <property type="project" value="EnsemblFungi"/>
</dbReference>
<dbReference type="KEGG" id="ctp:CTRG_03850"/>
<dbReference type="GO" id="GO:0000796">
    <property type="term" value="C:condensin complex"/>
    <property type="evidence" value="ECO:0007669"/>
    <property type="project" value="EnsemblFungi"/>
</dbReference>
<comment type="similarity">
    <text evidence="3 11">Belongs to the CND2 (condensin subunit 2) family.</text>
</comment>
<evidence type="ECO:0000256" key="6">
    <source>
        <dbReference type="ARBA" id="ARBA00022490"/>
    </source>
</evidence>
<dbReference type="RefSeq" id="XP_002549553.1">
    <property type="nucleotide sequence ID" value="XM_002549507.1"/>
</dbReference>
<organism evidence="13 14">
    <name type="scientific">Candida tropicalis (strain ATCC MYA-3404 / T1)</name>
    <name type="common">Yeast</name>
    <dbReference type="NCBI Taxonomy" id="294747"/>
    <lineage>
        <taxon>Eukaryota</taxon>
        <taxon>Fungi</taxon>
        <taxon>Dikarya</taxon>
        <taxon>Ascomycota</taxon>
        <taxon>Saccharomycotina</taxon>
        <taxon>Pichiomycetes</taxon>
        <taxon>Debaryomycetaceae</taxon>
        <taxon>Candida/Lodderomyces clade</taxon>
        <taxon>Candida</taxon>
    </lineage>
</organism>
<keyword evidence="8 11" id="KW-0498">Mitosis</keyword>
<gene>
    <name evidence="13" type="ORF">CTRG_03850</name>
</gene>
<accession>C5MDU8</accession>
<feature type="compositionally biased region" description="Gly residues" evidence="12">
    <location>
        <begin position="56"/>
        <end position="67"/>
    </location>
</feature>
<proteinExistence type="inferred from homology"/>
<evidence type="ECO:0000256" key="9">
    <source>
        <dbReference type="ARBA" id="ARBA00023067"/>
    </source>
</evidence>
<evidence type="ECO:0000256" key="12">
    <source>
        <dbReference type="SAM" id="MobiDB-lite"/>
    </source>
</evidence>
<feature type="compositionally biased region" description="Basic and acidic residues" evidence="12">
    <location>
        <begin position="482"/>
        <end position="497"/>
    </location>
</feature>
<reference evidence="13 14" key="1">
    <citation type="journal article" date="2009" name="Nature">
        <title>Evolution of pathogenicity and sexual reproduction in eight Candida genomes.</title>
        <authorList>
            <person name="Butler G."/>
            <person name="Rasmussen M.D."/>
            <person name="Lin M.F."/>
            <person name="Santos M.A."/>
            <person name="Sakthikumar S."/>
            <person name="Munro C.A."/>
            <person name="Rheinbay E."/>
            <person name="Grabherr M."/>
            <person name="Forche A."/>
            <person name="Reedy J.L."/>
            <person name="Agrafioti I."/>
            <person name="Arnaud M.B."/>
            <person name="Bates S."/>
            <person name="Brown A.J."/>
            <person name="Brunke S."/>
            <person name="Costanzo M.C."/>
            <person name="Fitzpatrick D.A."/>
            <person name="de Groot P.W."/>
            <person name="Harris D."/>
            <person name="Hoyer L.L."/>
            <person name="Hube B."/>
            <person name="Klis F.M."/>
            <person name="Kodira C."/>
            <person name="Lennard N."/>
            <person name="Logue M.E."/>
            <person name="Martin R."/>
            <person name="Neiman A.M."/>
            <person name="Nikolaou E."/>
            <person name="Quail M.A."/>
            <person name="Quinn J."/>
            <person name="Santos M.C."/>
            <person name="Schmitzberger F.F."/>
            <person name="Sherlock G."/>
            <person name="Shah P."/>
            <person name="Silverstein K.A."/>
            <person name="Skrzypek M.S."/>
            <person name="Soll D."/>
            <person name="Staggs R."/>
            <person name="Stansfield I."/>
            <person name="Stumpf M.P."/>
            <person name="Sudbery P.E."/>
            <person name="Srikantha T."/>
            <person name="Zeng Q."/>
            <person name="Berman J."/>
            <person name="Berriman M."/>
            <person name="Heitman J."/>
            <person name="Gow N.A."/>
            <person name="Lorenz M.C."/>
            <person name="Birren B.W."/>
            <person name="Kellis M."/>
            <person name="Cuomo C.A."/>
        </authorList>
    </citation>
    <scope>NUCLEOTIDE SEQUENCE [LARGE SCALE GENOMIC DNA]</scope>
    <source>
        <strain evidence="14">ATCC MYA-3404 / T1</strain>
    </source>
</reference>
<evidence type="ECO:0000256" key="11">
    <source>
        <dbReference type="PIRNR" id="PIRNR017126"/>
    </source>
</evidence>
<dbReference type="Pfam" id="PF05786">
    <property type="entry name" value="Cnd2"/>
    <property type="match status" value="1"/>
</dbReference>
<evidence type="ECO:0000313" key="13">
    <source>
        <dbReference type="EMBL" id="EER32179.1"/>
    </source>
</evidence>
<dbReference type="OrthoDB" id="362021at2759"/>
<feature type="region of interest" description="Disordered" evidence="12">
    <location>
        <begin position="284"/>
        <end position="308"/>
    </location>
</feature>
<evidence type="ECO:0000256" key="8">
    <source>
        <dbReference type="ARBA" id="ARBA00022776"/>
    </source>
</evidence>
<dbReference type="GO" id="GO:0070058">
    <property type="term" value="P:tRNA gene clustering"/>
    <property type="evidence" value="ECO:0007669"/>
    <property type="project" value="EnsemblFungi"/>
</dbReference>
<dbReference type="GO" id="GO:0005634">
    <property type="term" value="C:nucleus"/>
    <property type="evidence" value="ECO:0007669"/>
    <property type="project" value="EnsemblFungi"/>
</dbReference>
<evidence type="ECO:0000256" key="3">
    <source>
        <dbReference type="ARBA" id="ARBA00009471"/>
    </source>
</evidence>
<dbReference type="InterPro" id="IPR022816">
    <property type="entry name" value="Condensin_barren_su2"/>
</dbReference>
<keyword evidence="10 11" id="KW-0131">Cell cycle</keyword>
<keyword evidence="5" id="KW-0158">Chromosome</keyword>
<dbReference type="VEuPathDB" id="FungiDB:CTRG_03850"/>
<evidence type="ECO:0000256" key="10">
    <source>
        <dbReference type="ARBA" id="ARBA00023306"/>
    </source>
</evidence>
<protein>
    <recommendedName>
        <fullName evidence="4 11">Condensin complex subunit 2</fullName>
    </recommendedName>
</protein>
<dbReference type="HOGENOM" id="CLU_010510_0_1_1"/>
<evidence type="ECO:0000256" key="1">
    <source>
        <dbReference type="ARBA" id="ARBA00004286"/>
    </source>
</evidence>
<dbReference type="GO" id="GO:0051301">
    <property type="term" value="P:cell division"/>
    <property type="evidence" value="ECO:0007669"/>
    <property type="project" value="UniProtKB-KW"/>
</dbReference>
<dbReference type="PANTHER" id="PTHR13108">
    <property type="entry name" value="CONDENSIN COMPLEX SUBUNIT 2"/>
    <property type="match status" value="1"/>
</dbReference>
<dbReference type="PIRSF" id="PIRSF017126">
    <property type="entry name" value="Condensin_H"/>
    <property type="match status" value="1"/>
</dbReference>
<feature type="compositionally biased region" description="Polar residues" evidence="12">
    <location>
        <begin position="502"/>
        <end position="513"/>
    </location>
</feature>
<feature type="compositionally biased region" description="Polar residues" evidence="12">
    <location>
        <begin position="15"/>
        <end position="27"/>
    </location>
</feature>
<keyword evidence="6" id="KW-0963">Cytoplasm</keyword>
<dbReference type="GO" id="GO:0005737">
    <property type="term" value="C:cytoplasm"/>
    <property type="evidence" value="ECO:0007669"/>
    <property type="project" value="UniProtKB-SubCell"/>
</dbReference>
<feature type="region of interest" description="Disordered" evidence="12">
    <location>
        <begin position="478"/>
        <end position="518"/>
    </location>
</feature>
<dbReference type="STRING" id="294747.C5MDU8"/>
<dbReference type="GO" id="GO:0007076">
    <property type="term" value="P:mitotic chromosome condensation"/>
    <property type="evidence" value="ECO:0007669"/>
    <property type="project" value="EnsemblFungi"/>
</dbReference>
<keyword evidence="7 11" id="KW-0132">Cell division</keyword>
<feature type="region of interest" description="Disordered" evidence="12">
    <location>
        <begin position="1"/>
        <end position="76"/>
    </location>
</feature>
<feature type="compositionally biased region" description="Acidic residues" evidence="12">
    <location>
        <begin position="181"/>
        <end position="192"/>
    </location>
</feature>
<dbReference type="PANTHER" id="PTHR13108:SF9">
    <property type="entry name" value="CONDENSIN COMPLEX SUBUNIT 2"/>
    <property type="match status" value="1"/>
</dbReference>
<evidence type="ECO:0000256" key="7">
    <source>
        <dbReference type="ARBA" id="ARBA00022618"/>
    </source>
</evidence>
<feature type="compositionally biased region" description="Low complexity" evidence="12">
    <location>
        <begin position="408"/>
        <end position="418"/>
    </location>
</feature>
<feature type="region of interest" description="Disordered" evidence="12">
    <location>
        <begin position="377"/>
        <end position="423"/>
    </location>
</feature>
<dbReference type="AlphaFoldDB" id="C5MDU8"/>
<comment type="function">
    <text evidence="11">Regulatory subunit of the condensin complex, a complex required for conversion of interphase chromatin into mitotic-like condense chromosomes.</text>
</comment>
<feature type="compositionally biased region" description="Low complexity" evidence="12">
    <location>
        <begin position="28"/>
        <end position="38"/>
    </location>
</feature>
<dbReference type="GeneID" id="8297905"/>
<feature type="compositionally biased region" description="Acidic residues" evidence="12">
    <location>
        <begin position="292"/>
        <end position="308"/>
    </location>
</feature>
<keyword evidence="9 11" id="KW-0226">DNA condensation</keyword>
<evidence type="ECO:0000256" key="5">
    <source>
        <dbReference type="ARBA" id="ARBA00022454"/>
    </source>
</evidence>
<evidence type="ECO:0000256" key="2">
    <source>
        <dbReference type="ARBA" id="ARBA00004496"/>
    </source>
</evidence>
<dbReference type="Proteomes" id="UP000002037">
    <property type="component" value="Unassembled WGS sequence"/>
</dbReference>
<sequence length="779" mass="88726">MATPQTLPKKRAGIQSATSSSIRHNTPSSNRIISNRVISNRRHVSRSNQPGNITGTPGGGGAGGGTGNIDDSTNDTSLLEDNNIGFNENKHVIMSNFEEWIKMATDNKITSKNSWNFDLIDYFHDLNVIKDGESINFQRASATLDGCVKIYSSRVESAASETGKLLSGLAKKKEMENNGNQEDDDDDDDDENNGNGYGNNGTDGENGEGEGDLRKKRKFNRIVESTLVGFDTIRIKKLEQELAIDPLFKKALAEFDEGGAKSLLLNTLNVDTSGRVVFDATSNPIQETQHEVEEEEEEQEEEEEVDDPDIESAIGSLANFLFKDEEDEKTFQNLTICPSLGEFQSALTDINQAKSILSDFNTKMNAETQEHFMETFTPSTDNNDYGFNDELNDFGGIEFNDEDDDDNNNNNETHNNSDPFNNVSHTMMQTLFKEPSETNIHLNAVNSLVMDQELMAYFDDRMKSNWRGPEHWKVSAFKKAHKIDQQSEKKNETNHDDEQQEQDPQVKQENGTVTPRRRKPENVIIDFFNDEFDEDELFEPPKNINTINKKYTSMEMEFKLPDDIRYNSARLTNLFSKPHIPIMHHSQRKFQTNEQILTDENFFAEQYKEQEEEEERERLAHSFHQAECEDFDNDFGDVGGIDFNDALEADPRETVTESQQNIIGKRRPEYVNFSRVAKRVDVKLLKDNLWKGMQKEILEVSKEDEQDVEEEEEEKVEEEPAKEVTFGNVVKNVLNMYNIDQAKDISTSFCFICVLHLANEHGLKIKSTENHESLSITGF</sequence>